<dbReference type="SUPFAM" id="SSF81606">
    <property type="entry name" value="PP2C-like"/>
    <property type="match status" value="1"/>
</dbReference>
<dbReference type="PROSITE" id="PS51746">
    <property type="entry name" value="PPM_2"/>
    <property type="match status" value="1"/>
</dbReference>
<organism evidence="2 3">
    <name type="scientific">Collinsella ihumii</name>
    <dbReference type="NCBI Taxonomy" id="1720204"/>
    <lineage>
        <taxon>Bacteria</taxon>
        <taxon>Bacillati</taxon>
        <taxon>Actinomycetota</taxon>
        <taxon>Coriobacteriia</taxon>
        <taxon>Coriobacteriales</taxon>
        <taxon>Coriobacteriaceae</taxon>
        <taxon>Collinsella</taxon>
    </lineage>
</organism>
<comment type="caution">
    <text evidence="2">The sequence shown here is derived from an EMBL/GenBank/DDBJ whole genome shotgun (WGS) entry which is preliminary data.</text>
</comment>
<proteinExistence type="predicted"/>
<gene>
    <name evidence="2" type="ORF">K8U80_10055</name>
</gene>
<dbReference type="InterPro" id="IPR036457">
    <property type="entry name" value="PPM-type-like_dom_sf"/>
</dbReference>
<dbReference type="AlphaFoldDB" id="A0A921ITD8"/>
<sequence length="255" mass="26675">MDVCRGTRLEVVASACSERGSRALNEDSFMIAGDLMCVSDGIGGAPHGDIVSRVCCGALADEWRREPADEDGMVRAFCAADDLVSRVSGYLGKGSGATLVAAARCGEKMVFGCVGDSAAWLLPPAGGLVRVFEASGRLREAGSALDAAMGYRMLQGGGRACVRVATAPMLPGMKVLLCTDGVWSQLPHRHIGFILSNHDDPYAAAYRIVREAVSAGGEAGDNATALVACAREVRADRDQQTPFSFEDALTERSAG</sequence>
<dbReference type="InterPro" id="IPR001932">
    <property type="entry name" value="PPM-type_phosphatase-like_dom"/>
</dbReference>
<reference evidence="2" key="2">
    <citation type="submission" date="2021-09" db="EMBL/GenBank/DDBJ databases">
        <authorList>
            <person name="Gilroy R."/>
        </authorList>
    </citation>
    <scope>NUCLEOTIDE SEQUENCE</scope>
    <source>
        <strain evidence="2">ChiGjej2B2-7701</strain>
    </source>
</reference>
<reference evidence="2" key="1">
    <citation type="journal article" date="2021" name="PeerJ">
        <title>Extensive microbial diversity within the chicken gut microbiome revealed by metagenomics and culture.</title>
        <authorList>
            <person name="Gilroy R."/>
            <person name="Ravi A."/>
            <person name="Getino M."/>
            <person name="Pursley I."/>
            <person name="Horton D.L."/>
            <person name="Alikhan N.F."/>
            <person name="Baker D."/>
            <person name="Gharbi K."/>
            <person name="Hall N."/>
            <person name="Watson M."/>
            <person name="Adriaenssens E.M."/>
            <person name="Foster-Nyarko E."/>
            <person name="Jarju S."/>
            <person name="Secka A."/>
            <person name="Antonio M."/>
            <person name="Oren A."/>
            <person name="Chaudhuri R.R."/>
            <person name="La Ragione R."/>
            <person name="Hildebrand F."/>
            <person name="Pallen M.J."/>
        </authorList>
    </citation>
    <scope>NUCLEOTIDE SEQUENCE</scope>
    <source>
        <strain evidence="2">ChiGjej2B2-7701</strain>
    </source>
</reference>
<dbReference type="Pfam" id="PF13672">
    <property type="entry name" value="PP2C_2"/>
    <property type="match status" value="1"/>
</dbReference>
<dbReference type="Proteomes" id="UP000746751">
    <property type="component" value="Unassembled WGS sequence"/>
</dbReference>
<evidence type="ECO:0000313" key="2">
    <source>
        <dbReference type="EMBL" id="HJG31718.1"/>
    </source>
</evidence>
<name>A0A921ITD8_9ACTN</name>
<accession>A0A921ITD8</accession>
<dbReference type="Gene3D" id="3.60.40.10">
    <property type="entry name" value="PPM-type phosphatase domain"/>
    <property type="match status" value="1"/>
</dbReference>
<protein>
    <submittedName>
        <fullName evidence="2">Protein phosphatase 2C domain-containing protein</fullName>
    </submittedName>
</protein>
<feature type="domain" description="PPM-type phosphatase" evidence="1">
    <location>
        <begin position="12"/>
        <end position="230"/>
    </location>
</feature>
<dbReference type="EMBL" id="DYVF01000059">
    <property type="protein sequence ID" value="HJG31718.1"/>
    <property type="molecule type" value="Genomic_DNA"/>
</dbReference>
<evidence type="ECO:0000313" key="3">
    <source>
        <dbReference type="Proteomes" id="UP000746751"/>
    </source>
</evidence>
<dbReference type="SMART" id="SM00332">
    <property type="entry name" value="PP2Cc"/>
    <property type="match status" value="1"/>
</dbReference>
<evidence type="ECO:0000259" key="1">
    <source>
        <dbReference type="PROSITE" id="PS51746"/>
    </source>
</evidence>